<gene>
    <name evidence="1" type="ORF">HAHE_40000</name>
</gene>
<accession>A0ABN6HCI6</accession>
<organism evidence="1 2">
    <name type="scientific">Haloferula helveola</name>
    <dbReference type="NCBI Taxonomy" id="490095"/>
    <lineage>
        <taxon>Bacteria</taxon>
        <taxon>Pseudomonadati</taxon>
        <taxon>Verrucomicrobiota</taxon>
        <taxon>Verrucomicrobiia</taxon>
        <taxon>Verrucomicrobiales</taxon>
        <taxon>Verrucomicrobiaceae</taxon>
        <taxon>Haloferula</taxon>
    </lineage>
</organism>
<reference evidence="1 2" key="1">
    <citation type="submission" date="2021-06" db="EMBL/GenBank/DDBJ databases">
        <title>Complete genome of Haloferula helveola possessing various polysaccharide degrading enzymes.</title>
        <authorList>
            <person name="Takami H."/>
            <person name="Huang C."/>
            <person name="Hamasaki K."/>
        </authorList>
    </citation>
    <scope>NUCLEOTIDE SEQUENCE [LARGE SCALE GENOMIC DNA]</scope>
    <source>
        <strain evidence="1 2">CN-1</strain>
    </source>
</reference>
<dbReference type="EMBL" id="AP024702">
    <property type="protein sequence ID" value="BCX50092.1"/>
    <property type="molecule type" value="Genomic_DNA"/>
</dbReference>
<proteinExistence type="predicted"/>
<protein>
    <submittedName>
        <fullName evidence="1">3-methyladenine DNA glycosylase</fullName>
    </submittedName>
</protein>
<evidence type="ECO:0000313" key="2">
    <source>
        <dbReference type="Proteomes" id="UP001374893"/>
    </source>
</evidence>
<evidence type="ECO:0000313" key="1">
    <source>
        <dbReference type="EMBL" id="BCX50092.1"/>
    </source>
</evidence>
<keyword evidence="2" id="KW-1185">Reference proteome</keyword>
<dbReference type="Proteomes" id="UP001374893">
    <property type="component" value="Chromosome"/>
</dbReference>
<dbReference type="RefSeq" id="WP_338686996.1">
    <property type="nucleotide sequence ID" value="NZ_AP024702.1"/>
</dbReference>
<name>A0ABN6HCI6_9BACT</name>
<sequence>MESYRDRARRWTVPARNRRARGIKHPVEDFLFTYYFLSLKKLEEWHPSIDETLEDSGEVPEWLRTAPYVSKGGVLRMEPRLSKTEKMRLEWILELLVATRDRDPHFGCHGLHEWAMIYTGENVRHRESCPLRLSQIEIDEVVRSRPLTCTHFDAFRFFHPSAGAMNRCQPSLDRRIELEQPGCIHANMDLYKWASKSLPWVGSELVLDCFELAAELREVDMRASPYDLSEFGLEAIPIESPDGRKAYEAEQRRLSVAAAPLRQRLIDSISSVLEVSADVRTDSEAVEPAGI</sequence>